<gene>
    <name evidence="1" type="ORF">MYP_1751</name>
</gene>
<dbReference type="eggNOG" id="COG1943">
    <property type="taxonomic scope" value="Bacteria"/>
</dbReference>
<dbReference type="Proteomes" id="UP000030185">
    <property type="component" value="Unassembled WGS sequence"/>
</dbReference>
<dbReference type="GO" id="GO:0003677">
    <property type="term" value="F:DNA binding"/>
    <property type="evidence" value="ECO:0007669"/>
    <property type="project" value="InterPro"/>
</dbReference>
<dbReference type="EMBL" id="BBLT01000003">
    <property type="protein sequence ID" value="GAL84523.1"/>
    <property type="molecule type" value="Genomic_DNA"/>
</dbReference>
<evidence type="ECO:0008006" key="3">
    <source>
        <dbReference type="Google" id="ProtNLM"/>
    </source>
</evidence>
<proteinExistence type="predicted"/>
<dbReference type="InterPro" id="IPR036515">
    <property type="entry name" value="Transposase_17_sf"/>
</dbReference>
<dbReference type="SUPFAM" id="SSF143422">
    <property type="entry name" value="Transposase IS200-like"/>
    <property type="match status" value="1"/>
</dbReference>
<dbReference type="Gene3D" id="3.30.70.1290">
    <property type="entry name" value="Transposase IS200-like"/>
    <property type="match status" value="1"/>
</dbReference>
<evidence type="ECO:0000313" key="1">
    <source>
        <dbReference type="EMBL" id="GAL84523.1"/>
    </source>
</evidence>
<dbReference type="PANTHER" id="PTHR34322:SF2">
    <property type="entry name" value="TRANSPOSASE IS200-LIKE DOMAIN-CONTAINING PROTEIN"/>
    <property type="match status" value="1"/>
</dbReference>
<organism evidence="1 2">
    <name type="scientific">Sporocytophaga myxococcoides</name>
    <dbReference type="NCBI Taxonomy" id="153721"/>
    <lineage>
        <taxon>Bacteria</taxon>
        <taxon>Pseudomonadati</taxon>
        <taxon>Bacteroidota</taxon>
        <taxon>Cytophagia</taxon>
        <taxon>Cytophagales</taxon>
        <taxon>Cytophagaceae</taxon>
        <taxon>Sporocytophaga</taxon>
    </lineage>
</organism>
<reference evidence="1 2" key="1">
    <citation type="submission" date="2014-09" db="EMBL/GenBank/DDBJ databases">
        <title>Sporocytophaga myxococcoides PG-01 genome sequencing.</title>
        <authorList>
            <person name="Liu L."/>
            <person name="Gao P.J."/>
            <person name="Chen G.J."/>
            <person name="Wang L.S."/>
        </authorList>
    </citation>
    <scope>NUCLEOTIDE SEQUENCE [LARGE SCALE GENOMIC DNA]</scope>
    <source>
        <strain evidence="1 2">PG-01</strain>
    </source>
</reference>
<name>A0A098LE69_9BACT</name>
<comment type="caution">
    <text evidence="1">The sequence shown here is derived from an EMBL/GenBank/DDBJ whole genome shotgun (WGS) entry which is preliminary data.</text>
</comment>
<dbReference type="GO" id="GO:0006313">
    <property type="term" value="P:DNA transposition"/>
    <property type="evidence" value="ECO:0007669"/>
    <property type="project" value="InterPro"/>
</dbReference>
<sequence length="138" mass="16605">MKIVMSSLEAKASQKSVSWHLSNSFGCLFKSYAQAFNKRYSRTGGLFEEPFHRLEVDNDTYFSKLLWYIHFNPQKHGFVKDFREYEHSSYRSHLLERKTKLNRAEVLSWFGNKDGYIDFHQKRYPIDKIMNKFVIEFD</sequence>
<dbReference type="PANTHER" id="PTHR34322">
    <property type="entry name" value="TRANSPOSASE, Y1_TNP DOMAIN-CONTAINING"/>
    <property type="match status" value="1"/>
</dbReference>
<dbReference type="GO" id="GO:0004803">
    <property type="term" value="F:transposase activity"/>
    <property type="evidence" value="ECO:0007669"/>
    <property type="project" value="InterPro"/>
</dbReference>
<dbReference type="STRING" id="153721.MYP_1751"/>
<accession>A0A098LE69</accession>
<keyword evidence="2" id="KW-1185">Reference proteome</keyword>
<dbReference type="AlphaFoldDB" id="A0A098LE69"/>
<protein>
    <recommendedName>
        <fullName evidence="3">Transposase</fullName>
    </recommendedName>
</protein>
<evidence type="ECO:0000313" key="2">
    <source>
        <dbReference type="Proteomes" id="UP000030185"/>
    </source>
</evidence>